<comment type="caution">
    <text evidence="4">The sequence shown here is derived from an EMBL/GenBank/DDBJ whole genome shotgun (WGS) entry which is preliminary data.</text>
</comment>
<evidence type="ECO:0000256" key="2">
    <source>
        <dbReference type="ARBA" id="ARBA00023043"/>
    </source>
</evidence>
<proteinExistence type="predicted"/>
<name>A0ABU1R6W4_9BACT</name>
<reference evidence="4 5" key="1">
    <citation type="submission" date="2023-07" db="EMBL/GenBank/DDBJ databases">
        <title>Sorghum-associated microbial communities from plants grown in Nebraska, USA.</title>
        <authorList>
            <person name="Schachtman D."/>
        </authorList>
    </citation>
    <scope>NUCLEOTIDE SEQUENCE [LARGE SCALE GENOMIC DNA]</scope>
    <source>
        <strain evidence="4 5">BE57</strain>
    </source>
</reference>
<dbReference type="EMBL" id="JAVDTI010000007">
    <property type="protein sequence ID" value="MDR6808659.1"/>
    <property type="molecule type" value="Genomic_DNA"/>
</dbReference>
<keyword evidence="1" id="KW-0677">Repeat</keyword>
<evidence type="ECO:0008006" key="6">
    <source>
        <dbReference type="Google" id="ProtNLM"/>
    </source>
</evidence>
<organism evidence="4 5">
    <name type="scientific">Dyadobacter fermentans</name>
    <dbReference type="NCBI Taxonomy" id="94254"/>
    <lineage>
        <taxon>Bacteria</taxon>
        <taxon>Pseudomonadati</taxon>
        <taxon>Bacteroidota</taxon>
        <taxon>Cytophagia</taxon>
        <taxon>Cytophagales</taxon>
        <taxon>Spirosomataceae</taxon>
        <taxon>Dyadobacter</taxon>
    </lineage>
</organism>
<keyword evidence="5" id="KW-1185">Reference proteome</keyword>
<dbReference type="Gene3D" id="1.25.40.20">
    <property type="entry name" value="Ankyrin repeat-containing domain"/>
    <property type="match status" value="2"/>
</dbReference>
<dbReference type="SUPFAM" id="SSF48403">
    <property type="entry name" value="Ankyrin repeat"/>
    <property type="match status" value="1"/>
</dbReference>
<dbReference type="InterPro" id="IPR050745">
    <property type="entry name" value="Multifunctional_regulatory"/>
</dbReference>
<dbReference type="PANTHER" id="PTHR24189:SF50">
    <property type="entry name" value="ANKYRIN REPEAT AND SOCS BOX PROTEIN 2"/>
    <property type="match status" value="1"/>
</dbReference>
<gene>
    <name evidence="4" type="ORF">J2W84_005723</name>
</gene>
<dbReference type="Proteomes" id="UP001264980">
    <property type="component" value="Unassembled WGS sequence"/>
</dbReference>
<accession>A0ABU1R6W4</accession>
<evidence type="ECO:0000256" key="3">
    <source>
        <dbReference type="PROSITE-ProRule" id="PRU00023"/>
    </source>
</evidence>
<dbReference type="PROSITE" id="PS50088">
    <property type="entry name" value="ANK_REPEAT"/>
    <property type="match status" value="1"/>
</dbReference>
<dbReference type="InterPro" id="IPR036770">
    <property type="entry name" value="Ankyrin_rpt-contain_sf"/>
</dbReference>
<dbReference type="RefSeq" id="WP_309990862.1">
    <property type="nucleotide sequence ID" value="NZ_JAVDTI010000007.1"/>
</dbReference>
<protein>
    <recommendedName>
        <fullName evidence="6">Ankyrin</fullName>
    </recommendedName>
</protein>
<evidence type="ECO:0000313" key="4">
    <source>
        <dbReference type="EMBL" id="MDR6808659.1"/>
    </source>
</evidence>
<evidence type="ECO:0000313" key="5">
    <source>
        <dbReference type="Proteomes" id="UP001264980"/>
    </source>
</evidence>
<sequence length="421" mass="46332">MNTTDILPLTTDPAPEYYEKQAAALADACRSVHKDSVKYIRKYHPEPERLTQLNRPDTNFSLDDARVVVAREHGFVDWPAFLTHMADLQEPGSQVAKFEQAVDAVVQGDLPVLQSLLEENPAMVHERSSRGHRATLLHYIAANGTENFRQVTPQNGLDVAETLLAAGAVPDALADTYDTKWGTTLELLVSSVHPYQAGLQTALAEKLLDYGAAINGVRDDCAPLVTAIYFHYPQSAAVLVERGARVDNVVTAAAMGKTAQLAGYLGDDGKLKADTPLARVEWLKIAPTPEANLALAFVWAAMLNRAETVRFLLEKGVSPASKDHRDWTALHWAGYFGYPEVVDLLLARKAPLEARNEFGGTVLDQTLWATAHEGAREHHLEVVRKLVDAGAKIHTWWLLADLHPPLQESVAKILQEKVAQR</sequence>
<dbReference type="InterPro" id="IPR002110">
    <property type="entry name" value="Ankyrin_rpt"/>
</dbReference>
<dbReference type="PANTHER" id="PTHR24189">
    <property type="entry name" value="MYOTROPHIN"/>
    <property type="match status" value="1"/>
</dbReference>
<keyword evidence="2 3" id="KW-0040">ANK repeat</keyword>
<feature type="repeat" description="ANK" evidence="3">
    <location>
        <begin position="325"/>
        <end position="357"/>
    </location>
</feature>
<evidence type="ECO:0000256" key="1">
    <source>
        <dbReference type="ARBA" id="ARBA00022737"/>
    </source>
</evidence>
<dbReference type="Pfam" id="PF12796">
    <property type="entry name" value="Ank_2"/>
    <property type="match status" value="1"/>
</dbReference>
<dbReference type="SMART" id="SM00248">
    <property type="entry name" value="ANK"/>
    <property type="match status" value="6"/>
</dbReference>